<dbReference type="OMA" id="MAYLDIM"/>
<organism evidence="2">
    <name type="scientific">Harpegnathos saltator</name>
    <name type="common">Jerdon's jumping ant</name>
    <dbReference type="NCBI Taxonomy" id="610380"/>
    <lineage>
        <taxon>Eukaryota</taxon>
        <taxon>Metazoa</taxon>
        <taxon>Ecdysozoa</taxon>
        <taxon>Arthropoda</taxon>
        <taxon>Hexapoda</taxon>
        <taxon>Insecta</taxon>
        <taxon>Pterygota</taxon>
        <taxon>Neoptera</taxon>
        <taxon>Endopterygota</taxon>
        <taxon>Hymenoptera</taxon>
        <taxon>Apocrita</taxon>
        <taxon>Aculeata</taxon>
        <taxon>Formicoidea</taxon>
        <taxon>Formicidae</taxon>
        <taxon>Ponerinae</taxon>
        <taxon>Ponerini</taxon>
        <taxon>Harpegnathos</taxon>
    </lineage>
</organism>
<dbReference type="EMBL" id="GL450392">
    <property type="protein sequence ID" value="EFN81034.1"/>
    <property type="molecule type" value="Genomic_DNA"/>
</dbReference>
<reference evidence="1 2" key="1">
    <citation type="journal article" date="2010" name="Science">
        <title>Genomic comparison of the ants Camponotus floridanus and Harpegnathos saltator.</title>
        <authorList>
            <person name="Bonasio R."/>
            <person name="Zhang G."/>
            <person name="Ye C."/>
            <person name="Mutti N.S."/>
            <person name="Fang X."/>
            <person name="Qin N."/>
            <person name="Donahue G."/>
            <person name="Yang P."/>
            <person name="Li Q."/>
            <person name="Li C."/>
            <person name="Zhang P."/>
            <person name="Huang Z."/>
            <person name="Berger S.L."/>
            <person name="Reinberg D."/>
            <person name="Wang J."/>
            <person name="Liebig J."/>
        </authorList>
    </citation>
    <scope>NUCLEOTIDE SEQUENCE [LARGE SCALE GENOMIC DNA]</scope>
    <source>
        <strain evidence="1 2">R22 G/1</strain>
    </source>
</reference>
<evidence type="ECO:0000313" key="1">
    <source>
        <dbReference type="EMBL" id="EFN81034.1"/>
    </source>
</evidence>
<proteinExistence type="predicted"/>
<protein>
    <submittedName>
        <fullName evidence="1">Uncharacterized protein</fullName>
    </submittedName>
</protein>
<dbReference type="AlphaFoldDB" id="E2BTE4"/>
<accession>E2BTE4</accession>
<evidence type="ECO:0000313" key="2">
    <source>
        <dbReference type="Proteomes" id="UP000008237"/>
    </source>
</evidence>
<sequence>MAYLDIMQLLHLKIGDKAHQWCVYADEQRVEAADRRAQESTREARSARRLERLAAEDILADAEGLQYGAETAE</sequence>
<name>E2BTE4_HARSA</name>
<dbReference type="Proteomes" id="UP000008237">
    <property type="component" value="Unassembled WGS sequence"/>
</dbReference>
<dbReference type="InParanoid" id="E2BTE4"/>
<keyword evidence="2" id="KW-1185">Reference proteome</keyword>
<gene>
    <name evidence="1" type="ORF">EAI_05559</name>
</gene>